<name>A0ABT2W5Z5_9FLAO</name>
<dbReference type="InterPro" id="IPR005901">
    <property type="entry name" value="GLPGLI"/>
</dbReference>
<keyword evidence="3" id="KW-1185">Reference proteome</keyword>
<feature type="chain" id="PRO_5047333101" evidence="1">
    <location>
        <begin position="18"/>
        <end position="262"/>
    </location>
</feature>
<dbReference type="NCBIfam" id="TIGR01200">
    <property type="entry name" value="GLPGLI"/>
    <property type="match status" value="1"/>
</dbReference>
<evidence type="ECO:0000256" key="1">
    <source>
        <dbReference type="SAM" id="SignalP"/>
    </source>
</evidence>
<evidence type="ECO:0000313" key="3">
    <source>
        <dbReference type="Proteomes" id="UP001208649"/>
    </source>
</evidence>
<proteinExistence type="predicted"/>
<dbReference type="EMBL" id="JAOTEM010000002">
    <property type="protein sequence ID" value="MCU7617623.1"/>
    <property type="molecule type" value="Genomic_DNA"/>
</dbReference>
<comment type="caution">
    <text evidence="2">The sequence shown here is derived from an EMBL/GenBank/DDBJ whole genome shotgun (WGS) entry which is preliminary data.</text>
</comment>
<evidence type="ECO:0000313" key="2">
    <source>
        <dbReference type="EMBL" id="MCU7617623.1"/>
    </source>
</evidence>
<feature type="signal peptide" evidence="1">
    <location>
        <begin position="1"/>
        <end position="17"/>
    </location>
</feature>
<gene>
    <name evidence="2" type="ORF">NZ698_10480</name>
</gene>
<sequence length="262" mass="29894">MKFLYLLLLCCSGLLSAQKVDSSFIECKYLTTFLIDTANINTLKKELVSLKIGKNYSLFRSDIKEKADSLANAEIDKSISNPTNGIAVINTGNLVHAKYIPEVYYMSGMAIIYDKILNVTYNYEAQEKAKWDFVNETKIIQGYTCKKAVGKYHHKTIIAWYTKEIPISEGPYTFKNLPGLVLEAYDSKEHFHFTLESLKRVSKPILPLERTVNTDYEKFAKKRAQIFNDPIGAFIGIFGKTPSKAHQETMIKNIRSINNYLD</sequence>
<protein>
    <submittedName>
        <fullName evidence="2">GLPGLI family protein</fullName>
    </submittedName>
</protein>
<dbReference type="RefSeq" id="WP_263003058.1">
    <property type="nucleotide sequence ID" value="NZ_JAOTEM010000002.1"/>
</dbReference>
<dbReference type="Proteomes" id="UP001208649">
    <property type="component" value="Unassembled WGS sequence"/>
</dbReference>
<accession>A0ABT2W5Z5</accession>
<organism evidence="2 3">
    <name type="scientific">Chryseobacterium edaphi</name>
    <dbReference type="NCBI Taxonomy" id="2976532"/>
    <lineage>
        <taxon>Bacteria</taxon>
        <taxon>Pseudomonadati</taxon>
        <taxon>Bacteroidota</taxon>
        <taxon>Flavobacteriia</taxon>
        <taxon>Flavobacteriales</taxon>
        <taxon>Weeksellaceae</taxon>
        <taxon>Chryseobacterium group</taxon>
        <taxon>Chryseobacterium</taxon>
    </lineage>
</organism>
<dbReference type="Pfam" id="PF22252">
    <property type="entry name" value="PNGase_F-II_N"/>
    <property type="match status" value="1"/>
</dbReference>
<reference evidence="3" key="1">
    <citation type="submission" date="2023-07" db="EMBL/GenBank/DDBJ databases">
        <title>Chryseobacterium sp. strain PBS4-4 Genome sequencing and assembly.</title>
        <authorList>
            <person name="Jung Y."/>
        </authorList>
    </citation>
    <scope>NUCLEOTIDE SEQUENCE [LARGE SCALE GENOMIC DNA]</scope>
    <source>
        <strain evidence="3">PBS4-4</strain>
    </source>
</reference>
<keyword evidence="1" id="KW-0732">Signal</keyword>